<gene>
    <name evidence="1" type="ORF">AR1Y2_2193</name>
</gene>
<dbReference type="SFLD" id="SFLDG01144">
    <property type="entry name" value="C2.B.4:_PGP_Like"/>
    <property type="match status" value="1"/>
</dbReference>
<proteinExistence type="predicted"/>
<accession>A0A4P8IFY5</accession>
<dbReference type="RefSeq" id="WP_137328979.1">
    <property type="nucleotide sequence ID" value="NZ_CP040058.1"/>
</dbReference>
<dbReference type="NCBIfam" id="TIGR00099">
    <property type="entry name" value="Cof-subfamily"/>
    <property type="match status" value="1"/>
</dbReference>
<sequence length="256" mass="28513">MIKAVFFDLDGTLISGTTGEIPKSARNAVDLLRKNGVKIFTATGRHISEIRDLPADDIKFDGYITLNGQLCLDSREELLYSVPISSADVKQILHVFEEGHVPVMLVEKDKMYISFIDEKVRTAQAAIHTPVPDIGIYSGEPVYQCNLFTDEKTAEDIVARLTDCKMSRWNPYAVDIISKSGGKVAGIRQIMQHYGIQQNEIMAFGDGENDMDMLRYAGIGVAMGNADREVKECADYITEHVDADGVEKALKHYYII</sequence>
<dbReference type="GO" id="GO:0016791">
    <property type="term" value="F:phosphatase activity"/>
    <property type="evidence" value="ECO:0007669"/>
    <property type="project" value="TreeGrafter"/>
</dbReference>
<dbReference type="InterPro" id="IPR000150">
    <property type="entry name" value="Cof"/>
</dbReference>
<evidence type="ECO:0000313" key="1">
    <source>
        <dbReference type="EMBL" id="QCP35647.1"/>
    </source>
</evidence>
<dbReference type="SUPFAM" id="SSF56784">
    <property type="entry name" value="HAD-like"/>
    <property type="match status" value="1"/>
</dbReference>
<name>A0A4P8IFY5_9FIRM</name>
<dbReference type="NCBIfam" id="TIGR01484">
    <property type="entry name" value="HAD-SF-IIB"/>
    <property type="match status" value="1"/>
</dbReference>
<dbReference type="SFLD" id="SFLDG01140">
    <property type="entry name" value="C2.B:_Phosphomannomutase_and_P"/>
    <property type="match status" value="1"/>
</dbReference>
<dbReference type="Proteomes" id="UP000298653">
    <property type="component" value="Chromosome"/>
</dbReference>
<organism evidence="1 2">
    <name type="scientific">Anaerostipes rhamnosivorans</name>
    <dbReference type="NCBI Taxonomy" id="1229621"/>
    <lineage>
        <taxon>Bacteria</taxon>
        <taxon>Bacillati</taxon>
        <taxon>Bacillota</taxon>
        <taxon>Clostridia</taxon>
        <taxon>Lachnospirales</taxon>
        <taxon>Lachnospiraceae</taxon>
        <taxon>Anaerostipes</taxon>
    </lineage>
</organism>
<protein>
    <submittedName>
        <fullName evidence="1">Hydrolase (HAD superfamily) in cluster with DUF1447</fullName>
    </submittedName>
</protein>
<dbReference type="InterPro" id="IPR023214">
    <property type="entry name" value="HAD_sf"/>
</dbReference>
<keyword evidence="2" id="KW-1185">Reference proteome</keyword>
<dbReference type="AlphaFoldDB" id="A0A4P8IFY5"/>
<dbReference type="PANTHER" id="PTHR10000">
    <property type="entry name" value="PHOSPHOSERINE PHOSPHATASE"/>
    <property type="match status" value="1"/>
</dbReference>
<dbReference type="Gene3D" id="3.40.50.1000">
    <property type="entry name" value="HAD superfamily/HAD-like"/>
    <property type="match status" value="1"/>
</dbReference>
<dbReference type="EMBL" id="CP040058">
    <property type="protein sequence ID" value="QCP35647.1"/>
    <property type="molecule type" value="Genomic_DNA"/>
</dbReference>
<reference evidence="1 2" key="1">
    <citation type="submission" date="2019-05" db="EMBL/GenBank/DDBJ databases">
        <title>Complete genome sequencing of Anaerostipes rhamnosivorans.</title>
        <authorList>
            <person name="Bui T.P.N."/>
            <person name="de Vos W.M."/>
        </authorList>
    </citation>
    <scope>NUCLEOTIDE SEQUENCE [LARGE SCALE GENOMIC DNA]</scope>
    <source>
        <strain evidence="1 2">1y2</strain>
    </source>
</reference>
<dbReference type="InterPro" id="IPR036412">
    <property type="entry name" value="HAD-like_sf"/>
</dbReference>
<dbReference type="InterPro" id="IPR006379">
    <property type="entry name" value="HAD-SF_hydro_IIB"/>
</dbReference>
<dbReference type="KEGG" id="arf:AR1Y2_2193"/>
<dbReference type="SFLD" id="SFLDS00003">
    <property type="entry name" value="Haloacid_Dehalogenase"/>
    <property type="match status" value="1"/>
</dbReference>
<dbReference type="GO" id="GO:0005829">
    <property type="term" value="C:cytosol"/>
    <property type="evidence" value="ECO:0007669"/>
    <property type="project" value="TreeGrafter"/>
</dbReference>
<evidence type="ECO:0000313" key="2">
    <source>
        <dbReference type="Proteomes" id="UP000298653"/>
    </source>
</evidence>
<dbReference type="Gene3D" id="3.30.1240.10">
    <property type="match status" value="1"/>
</dbReference>
<keyword evidence="1" id="KW-0378">Hydrolase</keyword>
<dbReference type="PROSITE" id="PS01229">
    <property type="entry name" value="COF_2"/>
    <property type="match status" value="1"/>
</dbReference>
<dbReference type="OrthoDB" id="9810101at2"/>
<dbReference type="PANTHER" id="PTHR10000:SF25">
    <property type="entry name" value="PHOSPHATASE YKRA-RELATED"/>
    <property type="match status" value="1"/>
</dbReference>
<dbReference type="GO" id="GO:0000287">
    <property type="term" value="F:magnesium ion binding"/>
    <property type="evidence" value="ECO:0007669"/>
    <property type="project" value="TreeGrafter"/>
</dbReference>
<dbReference type="Pfam" id="PF08282">
    <property type="entry name" value="Hydrolase_3"/>
    <property type="match status" value="1"/>
</dbReference>